<sequence>MPHISVKLWPGRSEEDKKRLAEAIAEDVVRITGCSESSVSVSIEDVPSEEWKEKVYDPEIRGKEESLYKKPGYSM</sequence>
<evidence type="ECO:0000259" key="3">
    <source>
        <dbReference type="Pfam" id="PF01361"/>
    </source>
</evidence>
<dbReference type="AlphaFoldDB" id="A0A6I6JGP0"/>
<dbReference type="InterPro" id="IPR014347">
    <property type="entry name" value="Tautomerase/MIF_sf"/>
</dbReference>
<dbReference type="GO" id="GO:0005737">
    <property type="term" value="C:cytoplasm"/>
    <property type="evidence" value="ECO:0007669"/>
    <property type="project" value="InterPro"/>
</dbReference>
<organism evidence="4 5">
    <name type="scientific">Pseudodesulfovibrio cashew</name>
    <dbReference type="NCBI Taxonomy" id="2678688"/>
    <lineage>
        <taxon>Bacteria</taxon>
        <taxon>Pseudomonadati</taxon>
        <taxon>Thermodesulfobacteriota</taxon>
        <taxon>Desulfovibrionia</taxon>
        <taxon>Desulfovibrionales</taxon>
        <taxon>Desulfovibrionaceae</taxon>
    </lineage>
</organism>
<evidence type="ECO:0000256" key="2">
    <source>
        <dbReference type="PIRSR" id="PIRSR037799-1"/>
    </source>
</evidence>
<dbReference type="Gene3D" id="3.30.429.10">
    <property type="entry name" value="Macrophage Migration Inhibitory Factor"/>
    <property type="match status" value="1"/>
</dbReference>
<dbReference type="PIRSF" id="PIRSF037799">
    <property type="entry name" value="Tautomer_YdcE_prd"/>
    <property type="match status" value="1"/>
</dbReference>
<dbReference type="InterPro" id="IPR004370">
    <property type="entry name" value="4-OT-like_dom"/>
</dbReference>
<keyword evidence="1" id="KW-0413">Isomerase</keyword>
<name>A0A6I6JGP0_9BACT</name>
<dbReference type="SUPFAM" id="SSF55331">
    <property type="entry name" value="Tautomerase/MIF"/>
    <property type="match status" value="1"/>
</dbReference>
<reference evidence="4 5" key="1">
    <citation type="submission" date="2019-11" db="EMBL/GenBank/DDBJ databases">
        <authorList>
            <person name="Zheng R.K."/>
            <person name="Sun C.M."/>
        </authorList>
    </citation>
    <scope>NUCLEOTIDE SEQUENCE [LARGE SCALE GENOMIC DNA]</scope>
    <source>
        <strain evidence="4 5">SRB007</strain>
    </source>
</reference>
<keyword evidence="5" id="KW-1185">Reference proteome</keyword>
<gene>
    <name evidence="4" type="ORF">GM415_09070</name>
</gene>
<dbReference type="KEGG" id="psel:GM415_09070"/>
<protein>
    <submittedName>
        <fullName evidence="4">4-oxalocrotonate tautomerase</fullName>
    </submittedName>
</protein>
<dbReference type="GO" id="GO:0016862">
    <property type="term" value="F:intramolecular oxidoreductase activity, interconverting keto- and enol-groups"/>
    <property type="evidence" value="ECO:0007669"/>
    <property type="project" value="InterPro"/>
</dbReference>
<dbReference type="EMBL" id="CP046400">
    <property type="protein sequence ID" value="QGY42025.1"/>
    <property type="molecule type" value="Genomic_DNA"/>
</dbReference>
<proteinExistence type="predicted"/>
<feature type="domain" description="4-oxalocrotonate tautomerase-like" evidence="3">
    <location>
        <begin position="2"/>
        <end position="51"/>
    </location>
</feature>
<dbReference type="Proteomes" id="UP000428328">
    <property type="component" value="Chromosome"/>
</dbReference>
<feature type="active site" description="Proton acceptor; via imino nitrogen" evidence="2">
    <location>
        <position position="2"/>
    </location>
</feature>
<evidence type="ECO:0000313" key="4">
    <source>
        <dbReference type="EMBL" id="QGY42025.1"/>
    </source>
</evidence>
<accession>A0A6I6JGP0</accession>
<evidence type="ECO:0000313" key="5">
    <source>
        <dbReference type="Proteomes" id="UP000428328"/>
    </source>
</evidence>
<dbReference type="InterPro" id="IPR017284">
    <property type="entry name" value="Tautomerase_PptA"/>
</dbReference>
<dbReference type="Pfam" id="PF01361">
    <property type="entry name" value="Tautomerase"/>
    <property type="match status" value="1"/>
</dbReference>
<evidence type="ECO:0000256" key="1">
    <source>
        <dbReference type="ARBA" id="ARBA00023235"/>
    </source>
</evidence>